<protein>
    <submittedName>
        <fullName evidence="2">HD-GYP domain-containing protein</fullName>
    </submittedName>
</protein>
<reference evidence="2 3" key="1">
    <citation type="submission" date="2019-03" db="EMBL/GenBank/DDBJ databases">
        <title>Metabolic potential of uncultured bacteria and archaea associated with petroleum seepage in deep-sea sediments.</title>
        <authorList>
            <person name="Dong X."/>
            <person name="Hubert C."/>
        </authorList>
    </citation>
    <scope>NUCLEOTIDE SEQUENCE [LARGE SCALE GENOMIC DNA]</scope>
    <source>
        <strain evidence="2">E44_bin18</strain>
    </source>
</reference>
<dbReference type="Gene3D" id="1.10.3210.10">
    <property type="entry name" value="Hypothetical protein af1432"/>
    <property type="match status" value="1"/>
</dbReference>
<evidence type="ECO:0000313" key="2">
    <source>
        <dbReference type="EMBL" id="TET44251.1"/>
    </source>
</evidence>
<dbReference type="InterPro" id="IPR037522">
    <property type="entry name" value="HD_GYP_dom"/>
</dbReference>
<dbReference type="PROSITE" id="PS51832">
    <property type="entry name" value="HD_GYP"/>
    <property type="match status" value="1"/>
</dbReference>
<evidence type="ECO:0000259" key="1">
    <source>
        <dbReference type="PROSITE" id="PS51832"/>
    </source>
</evidence>
<dbReference type="Proteomes" id="UP000315525">
    <property type="component" value="Unassembled WGS sequence"/>
</dbReference>
<evidence type="ECO:0000313" key="3">
    <source>
        <dbReference type="Proteomes" id="UP000315525"/>
    </source>
</evidence>
<comment type="caution">
    <text evidence="2">The sequence shown here is derived from an EMBL/GenBank/DDBJ whole genome shotgun (WGS) entry which is preliminary data.</text>
</comment>
<proteinExistence type="predicted"/>
<accession>A0A523UPN1</accession>
<dbReference type="SUPFAM" id="SSF109604">
    <property type="entry name" value="HD-domain/PDEase-like"/>
    <property type="match status" value="1"/>
</dbReference>
<dbReference type="PANTHER" id="PTHR43155">
    <property type="entry name" value="CYCLIC DI-GMP PHOSPHODIESTERASE PA4108-RELATED"/>
    <property type="match status" value="1"/>
</dbReference>
<dbReference type="SMART" id="SM00471">
    <property type="entry name" value="HDc"/>
    <property type="match status" value="1"/>
</dbReference>
<dbReference type="EMBL" id="SOJN01000132">
    <property type="protein sequence ID" value="TET44251.1"/>
    <property type="molecule type" value="Genomic_DNA"/>
</dbReference>
<name>A0A523UPN1_UNCT6</name>
<sequence length="479" mass="53239">MSQEIAEFAERKVIQEGNVIVSRVFSLLKISRIYDTSNKTYIRHLEAMYDAINNIIQADASASLEIFSDALFMNATRLKPDFSSWSNFRSVMDSLESKAIGKLTFNSGISMEELTSFFTILTKVESSSISPFNAIEELMIKAGICHISIDRVQEGAGSTEVTDKTFTETAKRSFYDSVSYLKTVATQISLGQVVNAKKSKRVIQAFVDEIVEDESYMLNLTTIKNFDEYTLNHSINVSILSLALGMRVGLNKSQLVELGVAALFHDLGKIRIAESIINKPGRLTEEEFDEVKKHPFKGAIVLSRMRGLGAMPVRAMLVALEHHQTLNHRGYPEIDCTKELDLCSRIVSIADVFDAASSPRVYRPFCLKKDEALALIAERSGTQFDPLLAKVFVEMLGAFPVGSLVLLDTGELAIVWKANQESSSSLRPRVKVITDGSGNFVEPHIESLMSRTEDGKGFARTIVKSLEPREYGIDLTAYL</sequence>
<organism evidence="2 3">
    <name type="scientific">candidate division TA06 bacterium</name>
    <dbReference type="NCBI Taxonomy" id="2250710"/>
    <lineage>
        <taxon>Bacteria</taxon>
        <taxon>Bacteria division TA06</taxon>
    </lineage>
</organism>
<feature type="domain" description="HD-GYP" evidence="1">
    <location>
        <begin position="208"/>
        <end position="408"/>
    </location>
</feature>
<dbReference type="InterPro" id="IPR003607">
    <property type="entry name" value="HD/PDEase_dom"/>
</dbReference>
<dbReference type="CDD" id="cd00077">
    <property type="entry name" value="HDc"/>
    <property type="match status" value="1"/>
</dbReference>
<dbReference type="AlphaFoldDB" id="A0A523UPN1"/>
<gene>
    <name evidence="2" type="ORF">E3J62_10885</name>
</gene>
<dbReference type="Pfam" id="PF13487">
    <property type="entry name" value="HD_5"/>
    <property type="match status" value="1"/>
</dbReference>
<dbReference type="PANTHER" id="PTHR43155:SF2">
    <property type="entry name" value="CYCLIC DI-GMP PHOSPHODIESTERASE PA4108"/>
    <property type="match status" value="1"/>
</dbReference>